<evidence type="ECO:0000313" key="3">
    <source>
        <dbReference type="Proteomes" id="UP000799750"/>
    </source>
</evidence>
<reference evidence="2" key="1">
    <citation type="journal article" date="2020" name="Stud. Mycol.">
        <title>101 Dothideomycetes genomes: a test case for predicting lifestyles and emergence of pathogens.</title>
        <authorList>
            <person name="Haridas S."/>
            <person name="Albert R."/>
            <person name="Binder M."/>
            <person name="Bloem J."/>
            <person name="Labutti K."/>
            <person name="Salamov A."/>
            <person name="Andreopoulos B."/>
            <person name="Baker S."/>
            <person name="Barry K."/>
            <person name="Bills G."/>
            <person name="Bluhm B."/>
            <person name="Cannon C."/>
            <person name="Castanera R."/>
            <person name="Culley D."/>
            <person name="Daum C."/>
            <person name="Ezra D."/>
            <person name="Gonzalez J."/>
            <person name="Henrissat B."/>
            <person name="Kuo A."/>
            <person name="Liang C."/>
            <person name="Lipzen A."/>
            <person name="Lutzoni F."/>
            <person name="Magnuson J."/>
            <person name="Mondo S."/>
            <person name="Nolan M."/>
            <person name="Ohm R."/>
            <person name="Pangilinan J."/>
            <person name="Park H.-J."/>
            <person name="Ramirez L."/>
            <person name="Alfaro M."/>
            <person name="Sun H."/>
            <person name="Tritt A."/>
            <person name="Yoshinaga Y."/>
            <person name="Zwiers L.-H."/>
            <person name="Turgeon B."/>
            <person name="Goodwin S."/>
            <person name="Spatafora J."/>
            <person name="Crous P."/>
            <person name="Grigoriev I."/>
        </authorList>
    </citation>
    <scope>NUCLEOTIDE SEQUENCE</scope>
    <source>
        <strain evidence="2">CBS 269.34</strain>
    </source>
</reference>
<dbReference type="InterPro" id="IPR000210">
    <property type="entry name" value="BTB/POZ_dom"/>
</dbReference>
<protein>
    <recommendedName>
        <fullName evidence="1">BTB domain-containing protein</fullName>
    </recommendedName>
</protein>
<evidence type="ECO:0000313" key="2">
    <source>
        <dbReference type="EMBL" id="KAF2502156.1"/>
    </source>
</evidence>
<name>A0A6A6RCQ1_9PEZI</name>
<evidence type="ECO:0000259" key="1">
    <source>
        <dbReference type="PROSITE" id="PS50097"/>
    </source>
</evidence>
<dbReference type="CDD" id="cd18186">
    <property type="entry name" value="BTB_POZ_ZBTB_KLHL-like"/>
    <property type="match status" value="1"/>
</dbReference>
<dbReference type="Proteomes" id="UP000799750">
    <property type="component" value="Unassembled WGS sequence"/>
</dbReference>
<organism evidence="2 3">
    <name type="scientific">Lophium mytilinum</name>
    <dbReference type="NCBI Taxonomy" id="390894"/>
    <lineage>
        <taxon>Eukaryota</taxon>
        <taxon>Fungi</taxon>
        <taxon>Dikarya</taxon>
        <taxon>Ascomycota</taxon>
        <taxon>Pezizomycotina</taxon>
        <taxon>Dothideomycetes</taxon>
        <taxon>Pleosporomycetidae</taxon>
        <taxon>Mytilinidiales</taxon>
        <taxon>Mytilinidiaceae</taxon>
        <taxon>Lophium</taxon>
    </lineage>
</organism>
<dbReference type="AlphaFoldDB" id="A0A6A6RCQ1"/>
<dbReference type="PROSITE" id="PS50097">
    <property type="entry name" value="BTB"/>
    <property type="match status" value="1"/>
</dbReference>
<keyword evidence="3" id="KW-1185">Reference proteome</keyword>
<accession>A0A6A6RCQ1</accession>
<gene>
    <name evidence="2" type="ORF">BU16DRAFT_554230</name>
</gene>
<proteinExistence type="predicted"/>
<dbReference type="EMBL" id="MU004181">
    <property type="protein sequence ID" value="KAF2502156.1"/>
    <property type="molecule type" value="Genomic_DNA"/>
</dbReference>
<dbReference type="OrthoDB" id="6359816at2759"/>
<feature type="domain" description="BTB" evidence="1">
    <location>
        <begin position="15"/>
        <end position="113"/>
    </location>
</feature>
<dbReference type="SUPFAM" id="SSF54695">
    <property type="entry name" value="POZ domain"/>
    <property type="match status" value="1"/>
</dbReference>
<dbReference type="InterPro" id="IPR011333">
    <property type="entry name" value="SKP1/BTB/POZ_sf"/>
</dbReference>
<sequence length="264" mass="29489">MGELHAQFSPDAEFSDVVIRVHHPPITLPEGTLFTDYRLHCVILSRHSRFFQRILTGPCRTAFQGCCGRGPRPAHDLKDATTPTNVIEIHEEKPVYFDAMIQHMYEGSYKLCEAQSGAEEIQTVVTHVGIYKTAQKYDNIGLQSFSVQAVTELLAELASSSKANPYASDCVYEMVAIKAACEKFYNMATKTKSAMGRVIASPCCACDDLVGALEFEEMLKEKPTLAVDILLHINTTKPSCQEIQRRFKAVTVREVLKEPLSRKI</sequence>
<dbReference type="Gene3D" id="3.30.710.10">
    <property type="entry name" value="Potassium Channel Kv1.1, Chain A"/>
    <property type="match status" value="1"/>
</dbReference>